<dbReference type="InterPro" id="IPR032675">
    <property type="entry name" value="LRR_dom_sf"/>
</dbReference>
<accession>A0A1J7CKV1</accession>
<proteinExistence type="predicted"/>
<name>A0A1J7CKV1_FLAJO</name>
<organism evidence="1 2">
    <name type="scientific">Flavobacterium johnsoniae</name>
    <name type="common">Cytophaga johnsonae</name>
    <dbReference type="NCBI Taxonomy" id="986"/>
    <lineage>
        <taxon>Bacteria</taxon>
        <taxon>Pseudomonadati</taxon>
        <taxon>Bacteroidota</taxon>
        <taxon>Flavobacteriia</taxon>
        <taxon>Flavobacteriales</taxon>
        <taxon>Flavobacteriaceae</taxon>
        <taxon>Flavobacterium</taxon>
    </lineage>
</organism>
<sequence>MNLFGAKFKNWQSTGGHAAFKSCSSLNITDFSALKSITHHSTFLNCSALLASSFNWNAFTTISGDSTFQGCISFIGSITLNMSGTLGINVFKGTKINSFTANNITSIQYGAFSLCSNLLTFQTDSVVTINSINTNFQTFESVPCVSYSFPALKTLGESTFKFNSFVQSFSAPELTNLEAQAFSQSVNLNYCNIPKVINLGNSAFNGCKSLPSFSDSHFDNVLVVSDSLFAFCSNALFTRICFNNATSALATPFNGATNLSYIAIPKLKTTSNNFLFSNANVSTLIIPLVESLGSGFLNGFSGISALSIIDIPKCTTFTGGLSSVNKNMFARAKIGVVINVNIAMQTNNDGAPDFDLTWAITNKSAIVNYIT</sequence>
<dbReference type="InterPro" id="IPR026906">
    <property type="entry name" value="LRR_5"/>
</dbReference>
<keyword evidence="2" id="KW-1185">Reference proteome</keyword>
<evidence type="ECO:0000313" key="2">
    <source>
        <dbReference type="Proteomes" id="UP000182826"/>
    </source>
</evidence>
<reference evidence="1 2" key="1">
    <citation type="submission" date="2016-10" db="EMBL/GenBank/DDBJ databases">
        <title>Draft Genome Sequence of Rhizobacteria Flavobacterium johnsoniae CI04.</title>
        <authorList>
            <person name="Bravo J.I."/>
            <person name="Lozano G.L."/>
            <person name="Handelsman J."/>
        </authorList>
    </citation>
    <scope>NUCLEOTIDE SEQUENCE [LARGE SCALE GENOMIC DNA]</scope>
    <source>
        <strain evidence="1 2">CI04</strain>
    </source>
</reference>
<comment type="caution">
    <text evidence="1">The sequence shown here is derived from an EMBL/GenBank/DDBJ whole genome shotgun (WGS) entry which is preliminary data.</text>
</comment>
<dbReference type="EMBL" id="MLFK01000006">
    <property type="protein sequence ID" value="OIV42220.1"/>
    <property type="molecule type" value="Genomic_DNA"/>
</dbReference>
<dbReference type="Pfam" id="PF13306">
    <property type="entry name" value="LRR_5"/>
    <property type="match status" value="3"/>
</dbReference>
<dbReference type="Gene3D" id="3.80.10.10">
    <property type="entry name" value="Ribonuclease Inhibitor"/>
    <property type="match status" value="2"/>
</dbReference>
<evidence type="ECO:0008006" key="3">
    <source>
        <dbReference type="Google" id="ProtNLM"/>
    </source>
</evidence>
<dbReference type="AlphaFoldDB" id="A0A1J7CKV1"/>
<evidence type="ECO:0000313" key="1">
    <source>
        <dbReference type="EMBL" id="OIV42220.1"/>
    </source>
</evidence>
<protein>
    <recommendedName>
        <fullName evidence="3">Surface antigen BspA-like</fullName>
    </recommendedName>
</protein>
<gene>
    <name evidence="1" type="ORF">BKM63_11365</name>
</gene>
<dbReference type="Proteomes" id="UP000182826">
    <property type="component" value="Unassembled WGS sequence"/>
</dbReference>